<evidence type="ECO:0000313" key="3">
    <source>
        <dbReference type="Proteomes" id="UP000054270"/>
    </source>
</evidence>
<dbReference type="InterPro" id="IPR012337">
    <property type="entry name" value="RNaseH-like_sf"/>
</dbReference>
<feature type="domain" description="Integrase core" evidence="1">
    <location>
        <begin position="165"/>
        <end position="208"/>
    </location>
</feature>
<proteinExistence type="predicted"/>
<dbReference type="EMBL" id="KN817733">
    <property type="protein sequence ID" value="KJA13535.1"/>
    <property type="molecule type" value="Genomic_DNA"/>
</dbReference>
<reference evidence="3" key="1">
    <citation type="submission" date="2014-04" db="EMBL/GenBank/DDBJ databases">
        <title>Evolutionary Origins and Diversification of the Mycorrhizal Mutualists.</title>
        <authorList>
            <consortium name="DOE Joint Genome Institute"/>
            <consortium name="Mycorrhizal Genomics Consortium"/>
            <person name="Kohler A."/>
            <person name="Kuo A."/>
            <person name="Nagy L.G."/>
            <person name="Floudas D."/>
            <person name="Copeland A."/>
            <person name="Barry K.W."/>
            <person name="Cichocki N."/>
            <person name="Veneault-Fourrey C."/>
            <person name="LaButti K."/>
            <person name="Lindquist E.A."/>
            <person name="Lipzen A."/>
            <person name="Lundell T."/>
            <person name="Morin E."/>
            <person name="Murat C."/>
            <person name="Riley R."/>
            <person name="Ohm R."/>
            <person name="Sun H."/>
            <person name="Tunlid A."/>
            <person name="Henrissat B."/>
            <person name="Grigoriev I.V."/>
            <person name="Hibbett D.S."/>
            <person name="Martin F."/>
        </authorList>
    </citation>
    <scope>NUCLEOTIDE SEQUENCE [LARGE SCALE GENOMIC DNA]</scope>
    <source>
        <strain evidence="3">FD-334 SS-4</strain>
    </source>
</reference>
<name>A0A0D2NYL2_HYPSF</name>
<dbReference type="SUPFAM" id="SSF53098">
    <property type="entry name" value="Ribonuclease H-like"/>
    <property type="match status" value="1"/>
</dbReference>
<dbReference type="InterPro" id="IPR058913">
    <property type="entry name" value="Integrase_dom_put"/>
</dbReference>
<dbReference type="AlphaFoldDB" id="A0A0D2NYL2"/>
<accession>A0A0D2NYL2</accession>
<dbReference type="Pfam" id="PF24764">
    <property type="entry name" value="rva_4"/>
    <property type="match status" value="1"/>
</dbReference>
<evidence type="ECO:0000313" key="2">
    <source>
        <dbReference type="EMBL" id="KJA13535.1"/>
    </source>
</evidence>
<dbReference type="STRING" id="945553.A0A0D2NYL2"/>
<gene>
    <name evidence="2" type="ORF">HYPSUDRAFT_119124</name>
</gene>
<dbReference type="OrthoDB" id="3004724at2759"/>
<dbReference type="Proteomes" id="UP000054270">
    <property type="component" value="Unassembled WGS sequence"/>
</dbReference>
<evidence type="ECO:0000259" key="1">
    <source>
        <dbReference type="Pfam" id="PF24764"/>
    </source>
</evidence>
<sequence>MIEELEQCISVSHDLPDAPSVILEESVYSGQQGWPTININPSDLAMMAAERTSMQALGDLYQCGTRTIRHCMLKYGLLAPSPPVYVSQQQEDGTIYREYMAGKCANLSNLTDDELDATMISIYEQFSSFGRRMIDGYLMALGKCIPCQRIHDSYLQVIGPPVGIFVIHAFIDGYSRFLLGIHASNNNCATTVLNLFEDIVEIYGCPNQL</sequence>
<protein>
    <recommendedName>
        <fullName evidence="1">Integrase core domain-containing protein</fullName>
    </recommendedName>
</protein>
<feature type="non-terminal residue" evidence="2">
    <location>
        <position position="209"/>
    </location>
</feature>
<keyword evidence="3" id="KW-1185">Reference proteome</keyword>
<organism evidence="2 3">
    <name type="scientific">Hypholoma sublateritium (strain FD-334 SS-4)</name>
    <dbReference type="NCBI Taxonomy" id="945553"/>
    <lineage>
        <taxon>Eukaryota</taxon>
        <taxon>Fungi</taxon>
        <taxon>Dikarya</taxon>
        <taxon>Basidiomycota</taxon>
        <taxon>Agaricomycotina</taxon>
        <taxon>Agaricomycetes</taxon>
        <taxon>Agaricomycetidae</taxon>
        <taxon>Agaricales</taxon>
        <taxon>Agaricineae</taxon>
        <taxon>Strophariaceae</taxon>
        <taxon>Hypholoma</taxon>
    </lineage>
</organism>